<proteinExistence type="predicted"/>
<dbReference type="EMBL" id="PYJM01000003">
    <property type="protein sequence ID" value="PUA44433.1"/>
    <property type="molecule type" value="Genomic_DNA"/>
</dbReference>
<evidence type="ECO:0000259" key="1">
    <source>
        <dbReference type="Pfam" id="PF24719"/>
    </source>
</evidence>
<name>A0A2T6GJW0_9PSED</name>
<dbReference type="Pfam" id="PF24719">
    <property type="entry name" value="Imm33-like"/>
    <property type="match status" value="1"/>
</dbReference>
<organism evidence="2 3">
    <name type="scientific">Pseudomonas protegens</name>
    <dbReference type="NCBI Taxonomy" id="380021"/>
    <lineage>
        <taxon>Bacteria</taxon>
        <taxon>Pseudomonadati</taxon>
        <taxon>Pseudomonadota</taxon>
        <taxon>Gammaproteobacteria</taxon>
        <taxon>Pseudomonadales</taxon>
        <taxon>Pseudomonadaceae</taxon>
        <taxon>Pseudomonas</taxon>
    </lineage>
</organism>
<protein>
    <recommendedName>
        <fullName evidence="1">Imm33-like domain-containing protein</fullName>
    </recommendedName>
</protein>
<accession>A0A2T6GJW0</accession>
<reference evidence="2 3" key="1">
    <citation type="submission" date="2018-03" db="EMBL/GenBank/DDBJ databases">
        <title>Draft genome sequence of the plant growth promoting rhizobacterium Pseudomonas protegens strain BNJ-SS-45 isolated from wheat (Triticum aestivum) rhizosphere.</title>
        <authorList>
            <person name="Bajpai A."/>
            <person name="Shende K."/>
            <person name="Meena N."/>
            <person name="Upadhyayula S.R."/>
            <person name="Suravajhala P."/>
            <person name="Medicherla K.M."/>
            <person name="Johri B.N."/>
        </authorList>
    </citation>
    <scope>NUCLEOTIDE SEQUENCE [LARGE SCALE GENOMIC DNA]</scope>
    <source>
        <strain evidence="2 3">BNJ-SS-45</strain>
    </source>
</reference>
<evidence type="ECO:0000313" key="3">
    <source>
        <dbReference type="Proteomes" id="UP000244178"/>
    </source>
</evidence>
<sequence>MVAGPMNERQQLVCERYDLAPQAPEPMIALATHSLAQSPIYGTRVELPENGTISWFIHCGEHSTAVDFYQPLCTEHLLELLPEVIDYLYLPSGTRFIIDRDGYEDVWQDPE</sequence>
<feature type="domain" description="Imm33-like" evidence="1">
    <location>
        <begin position="10"/>
        <end position="109"/>
    </location>
</feature>
<dbReference type="InterPro" id="IPR056509">
    <property type="entry name" value="Imm33-like"/>
</dbReference>
<evidence type="ECO:0000313" key="2">
    <source>
        <dbReference type="EMBL" id="PUA44433.1"/>
    </source>
</evidence>
<dbReference type="Proteomes" id="UP000244178">
    <property type="component" value="Unassembled WGS sequence"/>
</dbReference>
<dbReference type="AlphaFoldDB" id="A0A2T6GJW0"/>
<gene>
    <name evidence="2" type="ORF">C5U62_13635</name>
</gene>
<comment type="caution">
    <text evidence="2">The sequence shown here is derived from an EMBL/GenBank/DDBJ whole genome shotgun (WGS) entry which is preliminary data.</text>
</comment>